<dbReference type="AlphaFoldDB" id="A0A0F9BBZ2"/>
<gene>
    <name evidence="1" type="ORF">LCGC14_2467920</name>
</gene>
<feature type="non-terminal residue" evidence="1">
    <location>
        <position position="509"/>
    </location>
</feature>
<comment type="caution">
    <text evidence="1">The sequence shown here is derived from an EMBL/GenBank/DDBJ whole genome shotgun (WGS) entry which is preliminary data.</text>
</comment>
<organism evidence="1">
    <name type="scientific">marine sediment metagenome</name>
    <dbReference type="NCBI Taxonomy" id="412755"/>
    <lineage>
        <taxon>unclassified sequences</taxon>
        <taxon>metagenomes</taxon>
        <taxon>ecological metagenomes</taxon>
    </lineage>
</organism>
<evidence type="ECO:0000313" key="1">
    <source>
        <dbReference type="EMBL" id="KKL19195.1"/>
    </source>
</evidence>
<name>A0A0F9BBZ2_9ZZZZ</name>
<reference evidence="1" key="1">
    <citation type="journal article" date="2015" name="Nature">
        <title>Complex archaea that bridge the gap between prokaryotes and eukaryotes.</title>
        <authorList>
            <person name="Spang A."/>
            <person name="Saw J.H."/>
            <person name="Jorgensen S.L."/>
            <person name="Zaremba-Niedzwiedzka K."/>
            <person name="Martijn J."/>
            <person name="Lind A.E."/>
            <person name="van Eijk R."/>
            <person name="Schleper C."/>
            <person name="Guy L."/>
            <person name="Ettema T.J."/>
        </authorList>
    </citation>
    <scope>NUCLEOTIDE SEQUENCE</scope>
</reference>
<protein>
    <submittedName>
        <fullName evidence="1">Uncharacterized protein</fullName>
    </submittedName>
</protein>
<accession>A0A0F9BBZ2</accession>
<dbReference type="EMBL" id="LAZR01038577">
    <property type="protein sequence ID" value="KKL19195.1"/>
    <property type="molecule type" value="Genomic_DNA"/>
</dbReference>
<sequence>FEKLTREGIPSKQIITEIQPIKEITREVRTVDSATLAQLKSDIQYVQTELANRLYAPGGVITQQIYITEPIRSPKIYQENGDIVLQTLGSGNIILSAATGLQLHGSQVVIDSTSILNPLIYLADATRIDGPVTAQRITLNAPADFIGKILDVQLAGASKFSVDNAGTALLIGDFFITGNLSVSGNQTFNGTFTINASSSSPALTVNQTGNGKIFDFTSTANSTQNLGTITGITTNAILALYQQGTGSVLIATTTSSTTQPAIKITNLGTGESFIVESKDADSSPFVIDSSGNVGISTSSPLYTLQAWGNVFVGTSTTPTLFVDTGTQNVGIGTSTPSQALHVVGNILGSGNAVFEGVLDVQGYTTSTFAGPVQITTTTQPQLIVRYDSTNYLTGSVSSQGTTTLVSTGPLDLTGAGSSVWQTTNYGSLTIQSASSTEIVSGDSLIASSTNEMIFATAGVERARIDTSGRLGIGTTTPSYPLHVWGSAGFGTSTLPTLYVDSGSQRVGIG</sequence>
<proteinExistence type="predicted"/>
<feature type="non-terminal residue" evidence="1">
    <location>
        <position position="1"/>
    </location>
</feature>